<accession>A0A9W4UU47</accession>
<dbReference type="AlphaFoldDB" id="A0A9W4UU47"/>
<evidence type="ECO:0000256" key="12">
    <source>
        <dbReference type="ARBA" id="ARBA00023239"/>
    </source>
</evidence>
<comment type="subcellular location">
    <subcellularLocation>
        <location evidence="14">Endoplasmic reticulum membrane</location>
        <topology evidence="14">Multi-pass membrane protein</topology>
    </subcellularLocation>
    <subcellularLocation>
        <location evidence="1">Membrane</location>
        <topology evidence="1">Multi-pass membrane protein</topology>
    </subcellularLocation>
</comment>
<dbReference type="GO" id="GO:0030497">
    <property type="term" value="P:fatty acid elongation"/>
    <property type="evidence" value="ECO:0007669"/>
    <property type="project" value="TreeGrafter"/>
</dbReference>
<gene>
    <name evidence="15" type="ORF">PDIGIT_LOCUS14194</name>
</gene>
<dbReference type="GO" id="GO:0005789">
    <property type="term" value="C:endoplasmic reticulum membrane"/>
    <property type="evidence" value="ECO:0007669"/>
    <property type="project" value="UniProtKB-SubCell"/>
</dbReference>
<reference evidence="15" key="1">
    <citation type="submission" date="2023-01" db="EMBL/GenBank/DDBJ databases">
        <authorList>
            <person name="Van Ghelder C."/>
            <person name="Rancurel C."/>
        </authorList>
    </citation>
    <scope>NUCLEOTIDE SEQUENCE</scope>
    <source>
        <strain evidence="15">CNCM I-4278</strain>
    </source>
</reference>
<dbReference type="Pfam" id="PF04387">
    <property type="entry name" value="PTPLA"/>
    <property type="match status" value="1"/>
</dbReference>
<evidence type="ECO:0000256" key="1">
    <source>
        <dbReference type="ARBA" id="ARBA00004141"/>
    </source>
</evidence>
<keyword evidence="12 14" id="KW-0456">Lyase</keyword>
<keyword evidence="9 14" id="KW-0443">Lipid metabolism</keyword>
<dbReference type="InterPro" id="IPR007482">
    <property type="entry name" value="Tyr_Pase-like_PTPLA"/>
</dbReference>
<dbReference type="PANTHER" id="PTHR11035">
    <property type="entry name" value="VERY-LONG-CHAIN (3R)-3-HYDROXYACYL-COA DEHYDRATASE"/>
    <property type="match status" value="1"/>
</dbReference>
<evidence type="ECO:0000256" key="8">
    <source>
        <dbReference type="ARBA" id="ARBA00022989"/>
    </source>
</evidence>
<dbReference type="GO" id="GO:0042761">
    <property type="term" value="P:very long-chain fatty acid biosynthetic process"/>
    <property type="evidence" value="ECO:0007669"/>
    <property type="project" value="TreeGrafter"/>
</dbReference>
<dbReference type="GO" id="GO:0030148">
    <property type="term" value="P:sphingolipid biosynthetic process"/>
    <property type="evidence" value="ECO:0007669"/>
    <property type="project" value="TreeGrafter"/>
</dbReference>
<evidence type="ECO:0000313" key="15">
    <source>
        <dbReference type="EMBL" id="CAI6341006.1"/>
    </source>
</evidence>
<comment type="catalytic activity">
    <reaction evidence="13 14">
        <text>a very-long-chain (3R)-3-hydroxyacyl-CoA = a very-long-chain (2E)-enoyl-CoA + H2O</text>
        <dbReference type="Rhea" id="RHEA:45812"/>
        <dbReference type="ChEBI" id="CHEBI:15377"/>
        <dbReference type="ChEBI" id="CHEBI:83728"/>
        <dbReference type="ChEBI" id="CHEBI:85440"/>
        <dbReference type="EC" id="4.2.1.134"/>
    </reaction>
</comment>
<keyword evidence="5 14" id="KW-0444">Lipid biosynthesis</keyword>
<evidence type="ECO:0000256" key="3">
    <source>
        <dbReference type="ARBA" id="ARBA00007811"/>
    </source>
</evidence>
<evidence type="ECO:0000256" key="2">
    <source>
        <dbReference type="ARBA" id="ARBA00005194"/>
    </source>
</evidence>
<feature type="transmembrane region" description="Helical" evidence="14">
    <location>
        <begin position="177"/>
        <end position="201"/>
    </location>
</feature>
<evidence type="ECO:0000256" key="9">
    <source>
        <dbReference type="ARBA" id="ARBA00023098"/>
    </source>
</evidence>
<comment type="caution">
    <text evidence="14">Lacks conserved residue(s) required for the propagation of feature annotation.</text>
</comment>
<comment type="caution">
    <text evidence="15">The sequence shown here is derived from an EMBL/GenBank/DDBJ whole genome shotgun (WGS) entry which is preliminary data.</text>
</comment>
<feature type="transmembrane region" description="Helical" evidence="14">
    <location>
        <begin position="213"/>
        <end position="230"/>
    </location>
</feature>
<evidence type="ECO:0000256" key="7">
    <source>
        <dbReference type="ARBA" id="ARBA00022832"/>
    </source>
</evidence>
<evidence type="ECO:0000256" key="6">
    <source>
        <dbReference type="ARBA" id="ARBA00022692"/>
    </source>
</evidence>
<dbReference type="EMBL" id="CAOQHR010000011">
    <property type="protein sequence ID" value="CAI6341006.1"/>
    <property type="molecule type" value="Genomic_DNA"/>
</dbReference>
<keyword evidence="10 14" id="KW-0472">Membrane</keyword>
<keyword evidence="11 14" id="KW-0275">Fatty acid biosynthesis</keyword>
<dbReference type="PANTHER" id="PTHR11035:SF3">
    <property type="entry name" value="VERY-LONG-CHAIN (3R)-3-HYDROXYACYL-COA DEHYDRATASE"/>
    <property type="match status" value="1"/>
</dbReference>
<dbReference type="OrthoDB" id="46988at2759"/>
<keyword evidence="14" id="KW-0256">Endoplasmic reticulum</keyword>
<evidence type="ECO:0000256" key="13">
    <source>
        <dbReference type="ARBA" id="ARBA00036671"/>
    </source>
</evidence>
<evidence type="ECO:0000256" key="5">
    <source>
        <dbReference type="ARBA" id="ARBA00022516"/>
    </source>
</evidence>
<organism evidence="15 16">
    <name type="scientific">Periconia digitata</name>
    <dbReference type="NCBI Taxonomy" id="1303443"/>
    <lineage>
        <taxon>Eukaryota</taxon>
        <taxon>Fungi</taxon>
        <taxon>Dikarya</taxon>
        <taxon>Ascomycota</taxon>
        <taxon>Pezizomycotina</taxon>
        <taxon>Dothideomycetes</taxon>
        <taxon>Pleosporomycetidae</taxon>
        <taxon>Pleosporales</taxon>
        <taxon>Massarineae</taxon>
        <taxon>Periconiaceae</taxon>
        <taxon>Periconia</taxon>
    </lineage>
</organism>
<dbReference type="EC" id="4.2.1.134" evidence="4 14"/>
<name>A0A9W4UU47_9PLEO</name>
<proteinExistence type="inferred from homology"/>
<dbReference type="Proteomes" id="UP001152607">
    <property type="component" value="Unassembled WGS sequence"/>
</dbReference>
<evidence type="ECO:0000313" key="16">
    <source>
        <dbReference type="Proteomes" id="UP001152607"/>
    </source>
</evidence>
<sequence>MAPPTADSITPAYLKNQYLISYNAISAALWFGVLGRVAIHGQYYGLSDGHVYEESERYTRLTQSLAVLEVVHSAIGMLYPLSLFFERGSSGESSMVYSLTNPCSAGLVRAPMLTTLMQVASRLLLVWGIGYNFPQTTKYSPAYSTMLIAWSVTELIRYSYFVFLLGKSGVPKLWTWLRYNTFFVLYPLGVASECWLVYSAIPPASKLDERYGYALWAILATYVPGFYMLFTHMLKQRSKVLKAAKTERAKKGQ</sequence>
<comment type="function">
    <text evidence="14">Catalyzes the third of the four reactions of the long-chain fatty acids elongation cycle. This endoplasmic reticulum-bound enzymatic process, allows the addition of two carbons to the chain of long- and very long-chain fatty acids/VLCFAs per cycle. This enzyme catalyzes the dehydration of the 3-hydroxyacyl-CoA intermediate into trans-2,3-enoyl-CoA, within each cycle of fatty acid elongation. Thereby, it participates to the production of VLCFAs of different chain lengths that are involved in multiple biological processes as precursors of membrane lipids and lipid mediators.</text>
</comment>
<comment type="similarity">
    <text evidence="3 14">Belongs to the very long-chain fatty acids dehydratase HACD family.</text>
</comment>
<evidence type="ECO:0000256" key="14">
    <source>
        <dbReference type="RuleBase" id="RU363109"/>
    </source>
</evidence>
<keyword evidence="16" id="KW-1185">Reference proteome</keyword>
<protein>
    <recommendedName>
        <fullName evidence="4 14">Very-long-chain (3R)-3-hydroxyacyl-CoA dehydratase</fullName>
        <ecNumber evidence="4 14">4.2.1.134</ecNumber>
    </recommendedName>
</protein>
<evidence type="ECO:0000256" key="11">
    <source>
        <dbReference type="ARBA" id="ARBA00023160"/>
    </source>
</evidence>
<evidence type="ECO:0000256" key="10">
    <source>
        <dbReference type="ARBA" id="ARBA00023136"/>
    </source>
</evidence>
<comment type="pathway">
    <text evidence="2 14">Lipid metabolism; fatty acid biosynthesis.</text>
</comment>
<keyword evidence="6 14" id="KW-0812">Transmembrane</keyword>
<dbReference type="GO" id="GO:0102158">
    <property type="term" value="F:very-long-chain (3R)-3-hydroxyacyl-CoA dehydratase activity"/>
    <property type="evidence" value="ECO:0007669"/>
    <property type="project" value="UniProtKB-EC"/>
</dbReference>
<feature type="transmembrane region" description="Helical" evidence="14">
    <location>
        <begin position="20"/>
        <end position="44"/>
    </location>
</feature>
<evidence type="ECO:0000256" key="4">
    <source>
        <dbReference type="ARBA" id="ARBA00013122"/>
    </source>
</evidence>
<keyword evidence="7 14" id="KW-0276">Fatty acid metabolism</keyword>
<keyword evidence="8 14" id="KW-1133">Transmembrane helix</keyword>
<feature type="transmembrane region" description="Helical" evidence="14">
    <location>
        <begin position="142"/>
        <end position="165"/>
    </location>
</feature>